<proteinExistence type="inferred from homology"/>
<comment type="catalytic activity">
    <reaction evidence="1 6">
        <text>a beta-lactam + H2O = a substituted beta-amino acid</text>
        <dbReference type="Rhea" id="RHEA:20401"/>
        <dbReference type="ChEBI" id="CHEBI:15377"/>
        <dbReference type="ChEBI" id="CHEBI:35627"/>
        <dbReference type="ChEBI" id="CHEBI:140347"/>
        <dbReference type="EC" id="3.5.2.6"/>
    </reaction>
</comment>
<name>A0A542VZ02_ZYMMB</name>
<dbReference type="RefSeq" id="WP_141918870.1">
    <property type="nucleotide sequence ID" value="NZ_VFOF01000001.1"/>
</dbReference>
<dbReference type="EC" id="3.5.2.6" evidence="3 6"/>
<evidence type="ECO:0000313" key="9">
    <source>
        <dbReference type="Proteomes" id="UP000316887"/>
    </source>
</evidence>
<evidence type="ECO:0000256" key="1">
    <source>
        <dbReference type="ARBA" id="ARBA00001526"/>
    </source>
</evidence>
<feature type="domain" description="Beta-lactamase class A catalytic" evidence="7">
    <location>
        <begin position="51"/>
        <end position="269"/>
    </location>
</feature>
<sequence length="296" mass="32061">MRRREFLAAGAAGTAFLFPAVWAEKPVTTEAPTTIEEIAREYERATGGHAGIYAQNIATGQSIAWRANERFLMCSTFKASLVAFTLLRCDQRQESLNHSVDYKAADIGDLYAPFAKSNLGRGKMSVAELCQGAIEQSDNFCANKLLACSGGALALTEFWRQIGDYESRLDAIEPFLNETRYGGIENTTTPASMARNLQKVVLGGVLSETSKQQLATWLKGCRTGQNRIRAGLPENWVIGDKTGTNGANAAGDIAVIWPRPDKAITLSIYVWGGSPTADQMTALFSKAARLVAKNIA</sequence>
<dbReference type="Pfam" id="PF13354">
    <property type="entry name" value="Beta-lactamase2"/>
    <property type="match status" value="1"/>
</dbReference>
<dbReference type="InterPro" id="IPR000871">
    <property type="entry name" value="Beta-lactam_class-A"/>
</dbReference>
<accession>A0A542VZ02</accession>
<dbReference type="OrthoDB" id="9784149at2"/>
<dbReference type="PROSITE" id="PS00146">
    <property type="entry name" value="BETA_LACTAMASE_A"/>
    <property type="match status" value="1"/>
</dbReference>
<dbReference type="GO" id="GO:0030655">
    <property type="term" value="P:beta-lactam antibiotic catabolic process"/>
    <property type="evidence" value="ECO:0007669"/>
    <property type="project" value="InterPro"/>
</dbReference>
<dbReference type="GO" id="GO:0008800">
    <property type="term" value="F:beta-lactamase activity"/>
    <property type="evidence" value="ECO:0007669"/>
    <property type="project" value="UniProtKB-UniRule"/>
</dbReference>
<dbReference type="AlphaFoldDB" id="A0A542VZ02"/>
<evidence type="ECO:0000313" key="8">
    <source>
        <dbReference type="EMBL" id="TQL16552.1"/>
    </source>
</evidence>
<dbReference type="InterPro" id="IPR023650">
    <property type="entry name" value="Beta-lactam_class-A_AS"/>
</dbReference>
<gene>
    <name evidence="8" type="ORF">FBY58_0088</name>
</gene>
<evidence type="ECO:0000256" key="5">
    <source>
        <dbReference type="ARBA" id="ARBA00023251"/>
    </source>
</evidence>
<evidence type="ECO:0000256" key="6">
    <source>
        <dbReference type="RuleBase" id="RU361140"/>
    </source>
</evidence>
<evidence type="ECO:0000256" key="2">
    <source>
        <dbReference type="ARBA" id="ARBA00009009"/>
    </source>
</evidence>
<keyword evidence="4 6" id="KW-0378">Hydrolase</keyword>
<keyword evidence="5 6" id="KW-0046">Antibiotic resistance</keyword>
<dbReference type="NCBIfam" id="NF033103">
    <property type="entry name" value="bla_class_A"/>
    <property type="match status" value="1"/>
</dbReference>
<evidence type="ECO:0000256" key="3">
    <source>
        <dbReference type="ARBA" id="ARBA00012865"/>
    </source>
</evidence>
<dbReference type="PANTHER" id="PTHR35333:SF3">
    <property type="entry name" value="BETA-LACTAMASE-TYPE TRANSPEPTIDASE FOLD CONTAINING PROTEIN"/>
    <property type="match status" value="1"/>
</dbReference>
<dbReference type="PANTHER" id="PTHR35333">
    <property type="entry name" value="BETA-LACTAMASE"/>
    <property type="match status" value="1"/>
</dbReference>
<dbReference type="InterPro" id="IPR045155">
    <property type="entry name" value="Beta-lactam_cat"/>
</dbReference>
<dbReference type="GO" id="GO:0046677">
    <property type="term" value="P:response to antibiotic"/>
    <property type="evidence" value="ECO:0007669"/>
    <property type="project" value="UniProtKB-UniRule"/>
</dbReference>
<dbReference type="InterPro" id="IPR012338">
    <property type="entry name" value="Beta-lactam/transpept-like"/>
</dbReference>
<dbReference type="SUPFAM" id="SSF56601">
    <property type="entry name" value="beta-lactamase/transpeptidase-like"/>
    <property type="match status" value="1"/>
</dbReference>
<dbReference type="EMBL" id="VFOF01000001">
    <property type="protein sequence ID" value="TQL16552.1"/>
    <property type="molecule type" value="Genomic_DNA"/>
</dbReference>
<protein>
    <recommendedName>
        <fullName evidence="3 6">Beta-lactamase</fullName>
        <ecNumber evidence="3 6">3.5.2.6</ecNumber>
    </recommendedName>
</protein>
<dbReference type="PRINTS" id="PR00118">
    <property type="entry name" value="BLACTAMASEA"/>
</dbReference>
<evidence type="ECO:0000256" key="4">
    <source>
        <dbReference type="ARBA" id="ARBA00022801"/>
    </source>
</evidence>
<dbReference type="Proteomes" id="UP000316887">
    <property type="component" value="Unassembled WGS sequence"/>
</dbReference>
<dbReference type="Gene3D" id="3.40.710.10">
    <property type="entry name" value="DD-peptidase/beta-lactamase superfamily"/>
    <property type="match status" value="1"/>
</dbReference>
<comment type="similarity">
    <text evidence="2 6">Belongs to the class-A beta-lactamase family.</text>
</comment>
<evidence type="ECO:0000259" key="7">
    <source>
        <dbReference type="Pfam" id="PF13354"/>
    </source>
</evidence>
<organism evidence="8 9">
    <name type="scientific">Zymomonas mobilis</name>
    <dbReference type="NCBI Taxonomy" id="542"/>
    <lineage>
        <taxon>Bacteria</taxon>
        <taxon>Pseudomonadati</taxon>
        <taxon>Pseudomonadota</taxon>
        <taxon>Alphaproteobacteria</taxon>
        <taxon>Sphingomonadales</taxon>
        <taxon>Zymomonadaceae</taxon>
        <taxon>Zymomonas</taxon>
    </lineage>
</organism>
<reference evidence="8 9" key="1">
    <citation type="submission" date="2019-06" db="EMBL/GenBank/DDBJ databases">
        <title>Genome sequencing of Zymomonas mobilis strains for genetic engineering and biofuel applications.</title>
        <authorList>
            <person name="Teravest M."/>
        </authorList>
    </citation>
    <scope>NUCLEOTIDE SEQUENCE [LARGE SCALE GENOMIC DNA]</scope>
    <source>
        <strain evidence="8 9">AN0101</strain>
    </source>
</reference>
<comment type="caution">
    <text evidence="8">The sequence shown here is derived from an EMBL/GenBank/DDBJ whole genome shotgun (WGS) entry which is preliminary data.</text>
</comment>